<dbReference type="InterPro" id="IPR051144">
    <property type="entry name" value="Formin_homology_domain"/>
</dbReference>
<feature type="coiled-coil region" evidence="1">
    <location>
        <begin position="119"/>
        <end position="146"/>
    </location>
</feature>
<name>A0AA36E2Y7_LACSI</name>
<keyword evidence="1" id="KW-0175">Coiled coil</keyword>
<proteinExistence type="predicted"/>
<dbReference type="Gene3D" id="1.20.58.2220">
    <property type="entry name" value="Formin, FH2 domain"/>
    <property type="match status" value="1"/>
</dbReference>
<dbReference type="PANTHER" id="PTHR45733">
    <property type="entry name" value="FORMIN-J"/>
    <property type="match status" value="1"/>
</dbReference>
<dbReference type="SUPFAM" id="SSF101447">
    <property type="entry name" value="Formin homology 2 domain (FH2 domain)"/>
    <property type="match status" value="1"/>
</dbReference>
<evidence type="ECO:0000313" key="2">
    <source>
        <dbReference type="EMBL" id="CAI9281469.1"/>
    </source>
</evidence>
<reference evidence="2" key="1">
    <citation type="submission" date="2023-04" db="EMBL/GenBank/DDBJ databases">
        <authorList>
            <person name="Vijverberg K."/>
            <person name="Xiong W."/>
            <person name="Schranz E."/>
        </authorList>
    </citation>
    <scope>NUCLEOTIDE SEQUENCE</scope>
</reference>
<dbReference type="InterPro" id="IPR042201">
    <property type="entry name" value="FH2_Formin_sf"/>
</dbReference>
<dbReference type="Proteomes" id="UP001177003">
    <property type="component" value="Chromosome 4"/>
</dbReference>
<organism evidence="2 3">
    <name type="scientific">Lactuca saligna</name>
    <name type="common">Willowleaf lettuce</name>
    <dbReference type="NCBI Taxonomy" id="75948"/>
    <lineage>
        <taxon>Eukaryota</taxon>
        <taxon>Viridiplantae</taxon>
        <taxon>Streptophyta</taxon>
        <taxon>Embryophyta</taxon>
        <taxon>Tracheophyta</taxon>
        <taxon>Spermatophyta</taxon>
        <taxon>Magnoliopsida</taxon>
        <taxon>eudicotyledons</taxon>
        <taxon>Gunneridae</taxon>
        <taxon>Pentapetalae</taxon>
        <taxon>asterids</taxon>
        <taxon>campanulids</taxon>
        <taxon>Asterales</taxon>
        <taxon>Asteraceae</taxon>
        <taxon>Cichorioideae</taxon>
        <taxon>Cichorieae</taxon>
        <taxon>Lactucinae</taxon>
        <taxon>Lactuca</taxon>
    </lineage>
</organism>
<gene>
    <name evidence="2" type="ORF">LSALG_LOCUS21163</name>
</gene>
<dbReference type="EMBL" id="OX465080">
    <property type="protein sequence ID" value="CAI9281469.1"/>
    <property type="molecule type" value="Genomic_DNA"/>
</dbReference>
<sequence>MLTPRRKLVGRIGNTRRRTLQSAPDFDVSELETLFSAIGPKKDTSKKEKLHKIICSNPEKLHLTLNEFISIAESEVGSVTILYSMVKCFALALCFGEDPARCPCEQVTQTLLNFVRRFRKAHEENYKQAELEKKKGQKEVEMERGKGY</sequence>
<evidence type="ECO:0008006" key="4">
    <source>
        <dbReference type="Google" id="ProtNLM"/>
    </source>
</evidence>
<evidence type="ECO:0000313" key="3">
    <source>
        <dbReference type="Proteomes" id="UP001177003"/>
    </source>
</evidence>
<keyword evidence="3" id="KW-1185">Reference proteome</keyword>
<evidence type="ECO:0000256" key="1">
    <source>
        <dbReference type="SAM" id="Coils"/>
    </source>
</evidence>
<protein>
    <recommendedName>
        <fullName evidence="4">FH2 domain-containing protein</fullName>
    </recommendedName>
</protein>
<dbReference type="AlphaFoldDB" id="A0AA36E2Y7"/>
<dbReference type="PANTHER" id="PTHR45733:SF10">
    <property type="entry name" value="FORMIN-LIKE PROTEIN 15A-RELATED"/>
    <property type="match status" value="1"/>
</dbReference>
<accession>A0AA36E2Y7</accession>